<dbReference type="EMBL" id="VUNL01000017">
    <property type="protein sequence ID" value="MSV25840.1"/>
    <property type="molecule type" value="Genomic_DNA"/>
</dbReference>
<accession>A0A6I2V0H0</accession>
<feature type="signal peptide" evidence="1">
    <location>
        <begin position="1"/>
        <end position="19"/>
    </location>
</feature>
<name>A0A6I2V0H0_9FIRM</name>
<reference evidence="2 3" key="1">
    <citation type="submission" date="2019-08" db="EMBL/GenBank/DDBJ databases">
        <title>In-depth cultivation of the pig gut microbiome towards novel bacterial diversity and tailored functional studies.</title>
        <authorList>
            <person name="Wylensek D."/>
            <person name="Hitch T.C.A."/>
            <person name="Clavel T."/>
        </authorList>
    </citation>
    <scope>NUCLEOTIDE SEQUENCE [LARGE SCALE GENOMIC DNA]</scope>
    <source>
        <strain evidence="3">WCA-380-WT-3B3</strain>
    </source>
</reference>
<keyword evidence="1" id="KW-0732">Signal</keyword>
<sequence>MKKSAKLSLALALMMGTTAGVNMVAPSSASAEISDKFKLEVNGVTSYYHDTAHNYYGMTRTDNTRQGKGWNNYTRVVFNYYVDKDLSMHARLHSNYDAAGDFAGNTNKTGAYFDQSYLQYHDRKNDLHYILGKKGMTLGQSMVYNSTGNLTGAQVSWGNWYDPRCVQLTYGDTNPVNTNYNKPNNGGGGNRVWSAQWTQATSKATQLNATYLRGEKLTEKGIKNHSSFIDFGGKVKMHGWTIVGEWARNQAGRNINGTNLVKRNQERQAWYAEIYTGPTNDFGSGLPNQKVGTHAFAVRWQDLGADGTYVHNNTFYDDKKGLRLDYGMVVKKGLSIDFVYGRMKDKGTSTYNDKKYGNYKGQYSNIFVVSANYKFK</sequence>
<feature type="chain" id="PRO_5039678546" description="Porin" evidence="1">
    <location>
        <begin position="20"/>
        <end position="376"/>
    </location>
</feature>
<comment type="caution">
    <text evidence="2">The sequence shown here is derived from an EMBL/GenBank/DDBJ whole genome shotgun (WGS) entry which is preliminary data.</text>
</comment>
<evidence type="ECO:0000313" key="3">
    <source>
        <dbReference type="Proteomes" id="UP000430222"/>
    </source>
</evidence>
<keyword evidence="3" id="KW-1185">Reference proteome</keyword>
<proteinExistence type="predicted"/>
<dbReference type="Proteomes" id="UP000430222">
    <property type="component" value="Unassembled WGS sequence"/>
</dbReference>
<protein>
    <recommendedName>
        <fullName evidence="4">Porin</fullName>
    </recommendedName>
</protein>
<dbReference type="RefSeq" id="WP_154621607.1">
    <property type="nucleotide sequence ID" value="NZ_VUNL01000017.1"/>
</dbReference>
<evidence type="ECO:0000256" key="1">
    <source>
        <dbReference type="SAM" id="SignalP"/>
    </source>
</evidence>
<evidence type="ECO:0008006" key="4">
    <source>
        <dbReference type="Google" id="ProtNLM"/>
    </source>
</evidence>
<evidence type="ECO:0000313" key="2">
    <source>
        <dbReference type="EMBL" id="MSV25840.1"/>
    </source>
</evidence>
<organism evidence="2 3">
    <name type="scientific">Selenomonas montiformis</name>
    <dbReference type="NCBI Taxonomy" id="2652285"/>
    <lineage>
        <taxon>Bacteria</taxon>
        <taxon>Bacillati</taxon>
        <taxon>Bacillota</taxon>
        <taxon>Negativicutes</taxon>
        <taxon>Selenomonadales</taxon>
        <taxon>Selenomonadaceae</taxon>
        <taxon>Selenomonas</taxon>
    </lineage>
</organism>
<gene>
    <name evidence="2" type="ORF">FYJ78_11835</name>
</gene>
<dbReference type="AlphaFoldDB" id="A0A6I2V0H0"/>